<dbReference type="EMBL" id="QXFV01002506">
    <property type="protein sequence ID" value="KAE8986866.1"/>
    <property type="molecule type" value="Genomic_DNA"/>
</dbReference>
<evidence type="ECO:0000313" key="3">
    <source>
        <dbReference type="EMBL" id="KAE8986866.1"/>
    </source>
</evidence>
<feature type="region of interest" description="Disordered" evidence="1">
    <location>
        <begin position="1"/>
        <end position="69"/>
    </location>
</feature>
<dbReference type="PANTHER" id="PTHR33223:SF6">
    <property type="entry name" value="CCHC-TYPE DOMAIN-CONTAINING PROTEIN"/>
    <property type="match status" value="1"/>
</dbReference>
<feature type="compositionally biased region" description="Low complexity" evidence="1">
    <location>
        <begin position="297"/>
        <end position="307"/>
    </location>
</feature>
<feature type="compositionally biased region" description="Acidic residues" evidence="1">
    <location>
        <begin position="320"/>
        <end position="333"/>
    </location>
</feature>
<accession>A0A6A3IUZ9</accession>
<feature type="compositionally biased region" description="Acidic residues" evidence="1">
    <location>
        <begin position="57"/>
        <end position="67"/>
    </location>
</feature>
<dbReference type="Proteomes" id="UP000429607">
    <property type="component" value="Unassembled WGS sequence"/>
</dbReference>
<feature type="compositionally biased region" description="Basic and acidic residues" evidence="1">
    <location>
        <begin position="308"/>
        <end position="319"/>
    </location>
</feature>
<feature type="compositionally biased region" description="Basic and acidic residues" evidence="1">
    <location>
        <begin position="609"/>
        <end position="627"/>
    </location>
</feature>
<feature type="domain" description="Retrotransposon gag" evidence="2">
    <location>
        <begin position="408"/>
        <end position="480"/>
    </location>
</feature>
<evidence type="ECO:0000256" key="1">
    <source>
        <dbReference type="SAM" id="MobiDB-lite"/>
    </source>
</evidence>
<gene>
    <name evidence="3" type="ORF">PR001_g22482</name>
</gene>
<feature type="compositionally biased region" description="Polar residues" evidence="1">
    <location>
        <begin position="8"/>
        <end position="19"/>
    </location>
</feature>
<organism evidence="3 4">
    <name type="scientific">Phytophthora rubi</name>
    <dbReference type="NCBI Taxonomy" id="129364"/>
    <lineage>
        <taxon>Eukaryota</taxon>
        <taxon>Sar</taxon>
        <taxon>Stramenopiles</taxon>
        <taxon>Oomycota</taxon>
        <taxon>Peronosporomycetes</taxon>
        <taxon>Peronosporales</taxon>
        <taxon>Peronosporaceae</taxon>
        <taxon>Phytophthora</taxon>
    </lineage>
</organism>
<feature type="region of interest" description="Disordered" evidence="1">
    <location>
        <begin position="107"/>
        <end position="147"/>
    </location>
</feature>
<dbReference type="Pfam" id="PF03732">
    <property type="entry name" value="Retrotrans_gag"/>
    <property type="match status" value="1"/>
</dbReference>
<evidence type="ECO:0000259" key="2">
    <source>
        <dbReference type="Pfam" id="PF03732"/>
    </source>
</evidence>
<comment type="caution">
    <text evidence="3">The sequence shown here is derived from an EMBL/GenBank/DDBJ whole genome shotgun (WGS) entry which is preliminary data.</text>
</comment>
<feature type="region of interest" description="Disordered" evidence="1">
    <location>
        <begin position="608"/>
        <end position="695"/>
    </location>
</feature>
<feature type="compositionally biased region" description="Acidic residues" evidence="1">
    <location>
        <begin position="638"/>
        <end position="649"/>
    </location>
</feature>
<feature type="compositionally biased region" description="Basic and acidic residues" evidence="1">
    <location>
        <begin position="654"/>
        <end position="670"/>
    </location>
</feature>
<sequence length="766" mass="85736">MARGSKSAAPTTPMKSSGPRSEASDHSGSSFESLATVAMDRVDEHPATYDSAFEPSDAMEEDEDDDWEVKGTVTEAAEAAVVSAGRSSGVRPLARDLVDELDDIAKPEPAFGEDDGEDGAKDFPKTAAATTQPTGIRPPLNGDTPAAKKGLGRCVELMRTKSNWLAQDARETEGLLRAMGCDSQMYPSTMALADWSPTEAATALSKWKKKLRTAFGATNASVATLVFGSTTYLVQTEADPSRVPLPPTPQKGTTDVKGGTFAAKGPASPYMQDSHMVTPRSVDRSDCLAKENDASFTTPNTRRTTVRPPEKRFEAREESSDSDEDRFDPDYYDGDQTGEWARQVRELSAANGRSNTPRLEIAMHLPLGNIKPFLGTRNKSERSMQWLRKFMYEMKGTHTPTNEWCMAFELSLQDGALHWYRQLPRKTKRTWKLLSDAFIKYYCSKFTQSAKARYYSAKREDKEHVCDYLNRLNGYARNAGVQFENGGREAKDHVDHFLDTCDDRGLEERLCHARVKDIHDLEEMINDILRSRERKTAREPSVRRHRSQDDDRRRENRSNEGTRSGFGRQRRYRDDSRRRERRDESPYRSRITLVEALADVVTALNIRASDGDHEDSQSARRYGRDATEASGLHGASYDADEYSDAESDSSEVSADAHGHVDATNDNERRAAAAGTFARPDNRRQSGGSNQFQRDREGRRQYGPCAACNSPYHSVHYCNRRCKLCKQVHDAGKCDALRELTSLLRTKVDKKDLTPELQSLVFGGHLN</sequence>
<dbReference type="AlphaFoldDB" id="A0A6A3IUZ9"/>
<protein>
    <recommendedName>
        <fullName evidence="2">Retrotransposon gag domain-containing protein</fullName>
    </recommendedName>
</protein>
<feature type="compositionally biased region" description="Basic and acidic residues" evidence="1">
    <location>
        <begin position="281"/>
        <end position="293"/>
    </location>
</feature>
<proteinExistence type="predicted"/>
<reference evidence="3 4" key="1">
    <citation type="submission" date="2018-09" db="EMBL/GenBank/DDBJ databases">
        <title>Genomic investigation of the strawberry pathogen Phytophthora fragariae indicates pathogenicity is determined by transcriptional variation in three key races.</title>
        <authorList>
            <person name="Adams T.M."/>
            <person name="Armitage A.D."/>
            <person name="Sobczyk M.K."/>
            <person name="Bates H.J."/>
            <person name="Dunwell J.M."/>
            <person name="Nellist C.F."/>
            <person name="Harrison R.J."/>
        </authorList>
    </citation>
    <scope>NUCLEOTIDE SEQUENCE [LARGE SCALE GENOMIC DNA]</scope>
    <source>
        <strain evidence="3 4">SCRP249</strain>
    </source>
</reference>
<evidence type="ECO:0000313" key="4">
    <source>
        <dbReference type="Proteomes" id="UP000429607"/>
    </source>
</evidence>
<feature type="region of interest" description="Disordered" evidence="1">
    <location>
        <begin position="532"/>
        <end position="586"/>
    </location>
</feature>
<dbReference type="InterPro" id="IPR005162">
    <property type="entry name" value="Retrotrans_gag_dom"/>
</dbReference>
<feature type="region of interest" description="Disordered" evidence="1">
    <location>
        <begin position="238"/>
        <end position="338"/>
    </location>
</feature>
<feature type="compositionally biased region" description="Basic and acidic residues" evidence="1">
    <location>
        <begin position="572"/>
        <end position="586"/>
    </location>
</feature>
<name>A0A6A3IUZ9_9STRA</name>
<feature type="compositionally biased region" description="Basic and acidic residues" evidence="1">
    <location>
        <begin position="532"/>
        <end position="560"/>
    </location>
</feature>
<dbReference type="PANTHER" id="PTHR33223">
    <property type="entry name" value="CCHC-TYPE DOMAIN-CONTAINING PROTEIN"/>
    <property type="match status" value="1"/>
</dbReference>